<keyword evidence="2" id="KW-0805">Transcription regulation</keyword>
<name>A0A227KPP6_9BURK</name>
<dbReference type="RefSeq" id="WP_066594571.1">
    <property type="nucleotide sequence ID" value="NZ_CP065313.1"/>
</dbReference>
<dbReference type="PANTHER" id="PTHR30537">
    <property type="entry name" value="HTH-TYPE TRANSCRIPTIONAL REGULATOR"/>
    <property type="match status" value="1"/>
</dbReference>
<dbReference type="PROSITE" id="PS50931">
    <property type="entry name" value="HTH_LYSR"/>
    <property type="match status" value="1"/>
</dbReference>
<comment type="caution">
    <text evidence="6">The sequence shown here is derived from an EMBL/GenBank/DDBJ whole genome shotgun (WGS) entry which is preliminary data.</text>
</comment>
<dbReference type="SUPFAM" id="SSF53850">
    <property type="entry name" value="Periplasmic binding protein-like II"/>
    <property type="match status" value="1"/>
</dbReference>
<keyword evidence="3" id="KW-0238">DNA-binding</keyword>
<evidence type="ECO:0000256" key="4">
    <source>
        <dbReference type="ARBA" id="ARBA00023163"/>
    </source>
</evidence>
<dbReference type="Proteomes" id="UP000214610">
    <property type="component" value="Unassembled WGS sequence"/>
</dbReference>
<evidence type="ECO:0000313" key="7">
    <source>
        <dbReference type="Proteomes" id="UP000214610"/>
    </source>
</evidence>
<evidence type="ECO:0000256" key="1">
    <source>
        <dbReference type="ARBA" id="ARBA00009437"/>
    </source>
</evidence>
<dbReference type="SUPFAM" id="SSF46785">
    <property type="entry name" value="Winged helix' DNA-binding domain"/>
    <property type="match status" value="1"/>
</dbReference>
<dbReference type="InterPro" id="IPR036388">
    <property type="entry name" value="WH-like_DNA-bd_sf"/>
</dbReference>
<accession>A0A227KPP6</accession>
<evidence type="ECO:0000256" key="2">
    <source>
        <dbReference type="ARBA" id="ARBA00023015"/>
    </source>
</evidence>
<comment type="similarity">
    <text evidence="1">Belongs to the LysR transcriptional regulatory family.</text>
</comment>
<dbReference type="GO" id="GO:0003700">
    <property type="term" value="F:DNA-binding transcription factor activity"/>
    <property type="evidence" value="ECO:0007669"/>
    <property type="project" value="InterPro"/>
</dbReference>
<dbReference type="PANTHER" id="PTHR30537:SF5">
    <property type="entry name" value="HTH-TYPE TRANSCRIPTIONAL ACTIVATOR TTDR-RELATED"/>
    <property type="match status" value="1"/>
</dbReference>
<dbReference type="GeneID" id="78362361"/>
<evidence type="ECO:0000256" key="3">
    <source>
        <dbReference type="ARBA" id="ARBA00023125"/>
    </source>
</evidence>
<dbReference type="Gene3D" id="1.10.10.10">
    <property type="entry name" value="Winged helix-like DNA-binding domain superfamily/Winged helix DNA-binding domain"/>
    <property type="match status" value="1"/>
</dbReference>
<gene>
    <name evidence="6" type="ORF">ADH67_04295</name>
</gene>
<reference evidence="7" key="1">
    <citation type="submission" date="2017-05" db="EMBL/GenBank/DDBJ databases">
        <title>Improved OligoMM genomes.</title>
        <authorList>
            <person name="Garzetti D."/>
        </authorList>
    </citation>
    <scope>NUCLEOTIDE SEQUENCE [LARGE SCALE GENOMIC DNA]</scope>
    <source>
        <strain evidence="7">YL45</strain>
    </source>
</reference>
<dbReference type="InterPro" id="IPR058163">
    <property type="entry name" value="LysR-type_TF_proteobact-type"/>
</dbReference>
<proteinExistence type="inferred from homology"/>
<evidence type="ECO:0000313" key="6">
    <source>
        <dbReference type="EMBL" id="OXE50220.1"/>
    </source>
</evidence>
<dbReference type="EMBL" id="NHMP01000002">
    <property type="protein sequence ID" value="OXE50220.1"/>
    <property type="molecule type" value="Genomic_DNA"/>
</dbReference>
<dbReference type="GO" id="GO:0003677">
    <property type="term" value="F:DNA binding"/>
    <property type="evidence" value="ECO:0007669"/>
    <property type="project" value="UniProtKB-KW"/>
</dbReference>
<sequence length="349" mass="39648">MKKEDSLLAWRVFVNALETGNLTQTSIMLDIDPAAASRHLDSLEAALRVQLLYRNRRPFIATAEGDDLYEDARKLLALQEQMLHRIGKAARRKTRATQAVITVSAAQGYGHGWLMPRLLEYMKCYPDITFDTLTERNLKDLADGKIEVLFAVHRFNRQGFVIKPYATLPCLAFASPSYIQQYGMLENPQDSALHVGLTRSGNNFPISKDLVTNGTDFKALSWGKEIKAENSILLKKLAVQGVGIVFDLPVGFFIDELENGLLVPVLNNWRRTPFMASVVTTEKLYKSDERIKTFVDWMTLYEGKASNQRTLKALSLMNKNLRDVFTDEEDFYHPEQAFFKSKRTKKAAV</sequence>
<feature type="domain" description="HTH lysR-type" evidence="5">
    <location>
        <begin position="10"/>
        <end position="62"/>
    </location>
</feature>
<dbReference type="AlphaFoldDB" id="A0A227KPP6"/>
<dbReference type="InterPro" id="IPR000847">
    <property type="entry name" value="LysR_HTH_N"/>
</dbReference>
<protein>
    <submittedName>
        <fullName evidence="6">LysR family transcriptional regulator</fullName>
    </submittedName>
</protein>
<evidence type="ECO:0000259" key="5">
    <source>
        <dbReference type="PROSITE" id="PS50931"/>
    </source>
</evidence>
<dbReference type="Gene3D" id="3.40.190.290">
    <property type="match status" value="1"/>
</dbReference>
<dbReference type="InterPro" id="IPR036390">
    <property type="entry name" value="WH_DNA-bd_sf"/>
</dbReference>
<keyword evidence="7" id="KW-1185">Reference proteome</keyword>
<keyword evidence="4" id="KW-0804">Transcription</keyword>
<dbReference type="Pfam" id="PF00126">
    <property type="entry name" value="HTH_1"/>
    <property type="match status" value="1"/>
</dbReference>
<organism evidence="6 7">
    <name type="scientific">Turicimonas muris</name>
    <dbReference type="NCBI Taxonomy" id="1796652"/>
    <lineage>
        <taxon>Bacteria</taxon>
        <taxon>Pseudomonadati</taxon>
        <taxon>Pseudomonadota</taxon>
        <taxon>Betaproteobacteria</taxon>
        <taxon>Burkholderiales</taxon>
        <taxon>Sutterellaceae</taxon>
        <taxon>Turicimonas</taxon>
    </lineage>
</organism>
<dbReference type="InterPro" id="IPR005119">
    <property type="entry name" value="LysR_subst-bd"/>
</dbReference>
<dbReference type="Pfam" id="PF03466">
    <property type="entry name" value="LysR_substrate"/>
    <property type="match status" value="1"/>
</dbReference>